<dbReference type="Pfam" id="PF00551">
    <property type="entry name" value="Formyl_trans_N"/>
    <property type="match status" value="1"/>
</dbReference>
<feature type="domain" description="Formyl transferase N-terminal" evidence="7">
    <location>
        <begin position="14"/>
        <end position="195"/>
    </location>
</feature>
<gene>
    <name evidence="8" type="primary">purN</name>
    <name evidence="8" type="ORF">CPE01_29570</name>
</gene>
<dbReference type="NCBIfam" id="TIGR00639">
    <property type="entry name" value="PurN"/>
    <property type="match status" value="1"/>
</dbReference>
<name>A0A510UX05_9CELL</name>
<sequence>MRVTTPTPDVPRARLAILASGTGSTAAAIMDAAGTTIDATVALVISNNSGSGALEHARTRGVPTLHLSGVTHPDPDALDTAMVEALADARIELVVLAGYMKKLGPRTLDAFAGLVVNTHPALLPAYGGQGMYGDRVHAAVLADGATQTGASVHVVTAEYDEGPVLAQAVVPVEPGDDVAALRARVQAAEKSLLLDWLATHFR</sequence>
<dbReference type="EC" id="2.1.2.2" evidence="6"/>
<protein>
    <recommendedName>
        <fullName evidence="6">Phosphoribosylglycinamide formyltransferase</fullName>
        <ecNumber evidence="6">2.1.2.2</ecNumber>
    </recommendedName>
</protein>
<dbReference type="EMBL" id="BJUA01000020">
    <property type="protein sequence ID" value="GEK19224.1"/>
    <property type="molecule type" value="Genomic_DNA"/>
</dbReference>
<dbReference type="PANTHER" id="PTHR43369">
    <property type="entry name" value="PHOSPHORIBOSYLGLYCINAMIDE FORMYLTRANSFERASE"/>
    <property type="match status" value="1"/>
</dbReference>
<dbReference type="Proteomes" id="UP000321386">
    <property type="component" value="Unassembled WGS sequence"/>
</dbReference>
<keyword evidence="9" id="KW-1185">Reference proteome</keyword>
<comment type="caution">
    <text evidence="8">The sequence shown here is derived from an EMBL/GenBank/DDBJ whole genome shotgun (WGS) entry which is preliminary data.</text>
</comment>
<accession>A0A510UX05</accession>
<comment type="catalytic activity">
    <reaction evidence="5">
        <text>N(1)-(5-phospho-beta-D-ribosyl)glycinamide + (6R)-10-formyltetrahydrofolate = N(2)-formyl-N(1)-(5-phospho-beta-D-ribosyl)glycinamide + (6S)-5,6,7,8-tetrahydrofolate + H(+)</text>
        <dbReference type="Rhea" id="RHEA:15053"/>
        <dbReference type="ChEBI" id="CHEBI:15378"/>
        <dbReference type="ChEBI" id="CHEBI:57453"/>
        <dbReference type="ChEBI" id="CHEBI:143788"/>
        <dbReference type="ChEBI" id="CHEBI:147286"/>
        <dbReference type="ChEBI" id="CHEBI:195366"/>
        <dbReference type="EC" id="2.1.2.2"/>
    </reaction>
</comment>
<proteinExistence type="inferred from homology"/>
<evidence type="ECO:0000256" key="3">
    <source>
        <dbReference type="ARBA" id="ARBA00022755"/>
    </source>
</evidence>
<dbReference type="Gene3D" id="3.40.50.170">
    <property type="entry name" value="Formyl transferase, N-terminal domain"/>
    <property type="match status" value="1"/>
</dbReference>
<dbReference type="InterPro" id="IPR002376">
    <property type="entry name" value="Formyl_transf_N"/>
</dbReference>
<dbReference type="InterPro" id="IPR001555">
    <property type="entry name" value="GART_AS"/>
</dbReference>
<comment type="similarity">
    <text evidence="4">Belongs to the GART family.</text>
</comment>
<organism evidence="8 9">
    <name type="scientific">Cellulomonas persica</name>
    <dbReference type="NCBI Taxonomy" id="76861"/>
    <lineage>
        <taxon>Bacteria</taxon>
        <taxon>Bacillati</taxon>
        <taxon>Actinomycetota</taxon>
        <taxon>Actinomycetes</taxon>
        <taxon>Micrococcales</taxon>
        <taxon>Cellulomonadaceae</taxon>
        <taxon>Cellulomonas</taxon>
    </lineage>
</organism>
<dbReference type="CDD" id="cd08645">
    <property type="entry name" value="FMT_core_GART"/>
    <property type="match status" value="1"/>
</dbReference>
<evidence type="ECO:0000256" key="1">
    <source>
        <dbReference type="ARBA" id="ARBA00005054"/>
    </source>
</evidence>
<dbReference type="InterPro" id="IPR036477">
    <property type="entry name" value="Formyl_transf_N_sf"/>
</dbReference>
<keyword evidence="2 8" id="KW-0808">Transferase</keyword>
<reference evidence="8 9" key="1">
    <citation type="submission" date="2019-07" db="EMBL/GenBank/DDBJ databases">
        <title>Whole genome shotgun sequence of Cellulomonas persica NBRC 101101.</title>
        <authorList>
            <person name="Hosoyama A."/>
            <person name="Uohara A."/>
            <person name="Ohji S."/>
            <person name="Ichikawa N."/>
        </authorList>
    </citation>
    <scope>NUCLEOTIDE SEQUENCE [LARGE SCALE GENOMIC DNA]</scope>
    <source>
        <strain evidence="8 9">NBRC 101101</strain>
    </source>
</reference>
<evidence type="ECO:0000256" key="6">
    <source>
        <dbReference type="NCBIfam" id="TIGR00639"/>
    </source>
</evidence>
<dbReference type="InterPro" id="IPR004607">
    <property type="entry name" value="GART"/>
</dbReference>
<keyword evidence="3" id="KW-0658">Purine biosynthesis</keyword>
<dbReference type="GO" id="GO:0006189">
    <property type="term" value="P:'de novo' IMP biosynthetic process"/>
    <property type="evidence" value="ECO:0007669"/>
    <property type="project" value="UniProtKB-UniPathway"/>
</dbReference>
<evidence type="ECO:0000313" key="8">
    <source>
        <dbReference type="EMBL" id="GEK19224.1"/>
    </source>
</evidence>
<dbReference type="AlphaFoldDB" id="A0A510UX05"/>
<dbReference type="PANTHER" id="PTHR43369:SF2">
    <property type="entry name" value="PHOSPHORIBOSYLGLYCINAMIDE FORMYLTRANSFERASE"/>
    <property type="match status" value="1"/>
</dbReference>
<evidence type="ECO:0000259" key="7">
    <source>
        <dbReference type="Pfam" id="PF00551"/>
    </source>
</evidence>
<evidence type="ECO:0000256" key="2">
    <source>
        <dbReference type="ARBA" id="ARBA00022679"/>
    </source>
</evidence>
<dbReference type="GO" id="GO:0004644">
    <property type="term" value="F:phosphoribosylglycinamide formyltransferase activity"/>
    <property type="evidence" value="ECO:0007669"/>
    <property type="project" value="UniProtKB-UniRule"/>
</dbReference>
<comment type="pathway">
    <text evidence="1">Purine metabolism; IMP biosynthesis via de novo pathway; N(2)-formyl-N(1)-(5-phospho-D-ribosyl)glycinamide from N(1)-(5-phospho-D-ribosyl)glycinamide (10-formyl THF route): step 1/1.</text>
</comment>
<dbReference type="SUPFAM" id="SSF53328">
    <property type="entry name" value="Formyltransferase"/>
    <property type="match status" value="1"/>
</dbReference>
<evidence type="ECO:0000256" key="4">
    <source>
        <dbReference type="ARBA" id="ARBA00038440"/>
    </source>
</evidence>
<evidence type="ECO:0000256" key="5">
    <source>
        <dbReference type="ARBA" id="ARBA00047664"/>
    </source>
</evidence>
<dbReference type="UniPathway" id="UPA00074">
    <property type="reaction ID" value="UER00126"/>
</dbReference>
<dbReference type="GO" id="GO:0005829">
    <property type="term" value="C:cytosol"/>
    <property type="evidence" value="ECO:0007669"/>
    <property type="project" value="TreeGrafter"/>
</dbReference>
<dbReference type="PROSITE" id="PS00373">
    <property type="entry name" value="GART"/>
    <property type="match status" value="1"/>
</dbReference>
<evidence type="ECO:0000313" key="9">
    <source>
        <dbReference type="Proteomes" id="UP000321386"/>
    </source>
</evidence>